<feature type="domain" description="Cytochrome c" evidence="6">
    <location>
        <begin position="21"/>
        <end position="132"/>
    </location>
</feature>
<dbReference type="PROSITE" id="PS51007">
    <property type="entry name" value="CYTC"/>
    <property type="match status" value="1"/>
</dbReference>
<keyword evidence="1 4" id="KW-0349">Heme</keyword>
<dbReference type="Proteomes" id="UP000645462">
    <property type="component" value="Unassembled WGS sequence"/>
</dbReference>
<evidence type="ECO:0000256" key="4">
    <source>
        <dbReference type="PROSITE-ProRule" id="PRU00433"/>
    </source>
</evidence>
<feature type="chain" id="PRO_5045083255" description="Cytochrome c domain-containing protein" evidence="5">
    <location>
        <begin position="21"/>
        <end position="135"/>
    </location>
</feature>
<organism evidence="7 8">
    <name type="scientific">Marivita lacus</name>
    <dbReference type="NCBI Taxonomy" id="1323742"/>
    <lineage>
        <taxon>Bacteria</taxon>
        <taxon>Pseudomonadati</taxon>
        <taxon>Pseudomonadota</taxon>
        <taxon>Alphaproteobacteria</taxon>
        <taxon>Rhodobacterales</taxon>
        <taxon>Roseobacteraceae</taxon>
        <taxon>Marivita</taxon>
    </lineage>
</organism>
<dbReference type="InterPro" id="IPR036909">
    <property type="entry name" value="Cyt_c-like_dom_sf"/>
</dbReference>
<proteinExistence type="predicted"/>
<sequence length="135" mass="14154">MRHALASLACLALTAVPLLAQDVDHGRALFQTHCATCHGADAKGQGPLAAALVLQPSDLTTLSARNERSFPLERVLSRIDGTDPMVSHGSPMPVFGPYFEGVANTPMKLPSGQPLIVAEPIADLVGYLQSLQGAD</sequence>
<feature type="signal peptide" evidence="5">
    <location>
        <begin position="1"/>
        <end position="20"/>
    </location>
</feature>
<keyword evidence="2 4" id="KW-0479">Metal-binding</keyword>
<accession>A0ABQ1L9A4</accession>
<dbReference type="EMBL" id="BMFC01000018">
    <property type="protein sequence ID" value="GGC20544.1"/>
    <property type="molecule type" value="Genomic_DNA"/>
</dbReference>
<evidence type="ECO:0000256" key="1">
    <source>
        <dbReference type="ARBA" id="ARBA00022617"/>
    </source>
</evidence>
<evidence type="ECO:0000313" key="7">
    <source>
        <dbReference type="EMBL" id="GGC20544.1"/>
    </source>
</evidence>
<evidence type="ECO:0000256" key="5">
    <source>
        <dbReference type="SAM" id="SignalP"/>
    </source>
</evidence>
<evidence type="ECO:0000313" key="8">
    <source>
        <dbReference type="Proteomes" id="UP000645462"/>
    </source>
</evidence>
<dbReference type="Gene3D" id="1.10.760.10">
    <property type="entry name" value="Cytochrome c-like domain"/>
    <property type="match status" value="1"/>
</dbReference>
<evidence type="ECO:0000256" key="2">
    <source>
        <dbReference type="ARBA" id="ARBA00022723"/>
    </source>
</evidence>
<gene>
    <name evidence="7" type="ORF">GCM10011363_41500</name>
</gene>
<dbReference type="SUPFAM" id="SSF46626">
    <property type="entry name" value="Cytochrome c"/>
    <property type="match status" value="1"/>
</dbReference>
<reference evidence="8" key="1">
    <citation type="journal article" date="2019" name="Int. J. Syst. Evol. Microbiol.">
        <title>The Global Catalogue of Microorganisms (GCM) 10K type strain sequencing project: providing services to taxonomists for standard genome sequencing and annotation.</title>
        <authorList>
            <consortium name="The Broad Institute Genomics Platform"/>
            <consortium name="The Broad Institute Genome Sequencing Center for Infectious Disease"/>
            <person name="Wu L."/>
            <person name="Ma J."/>
        </authorList>
    </citation>
    <scope>NUCLEOTIDE SEQUENCE [LARGE SCALE GENOMIC DNA]</scope>
    <source>
        <strain evidence="8">CGMCC 1.12478</strain>
    </source>
</reference>
<evidence type="ECO:0000259" key="6">
    <source>
        <dbReference type="PROSITE" id="PS51007"/>
    </source>
</evidence>
<comment type="caution">
    <text evidence="7">The sequence shown here is derived from an EMBL/GenBank/DDBJ whole genome shotgun (WGS) entry which is preliminary data.</text>
</comment>
<dbReference type="InterPro" id="IPR009056">
    <property type="entry name" value="Cyt_c-like_dom"/>
</dbReference>
<dbReference type="RefSeq" id="WP_188484016.1">
    <property type="nucleotide sequence ID" value="NZ_BMFC01000018.1"/>
</dbReference>
<name>A0ABQ1L9A4_9RHOB</name>
<dbReference type="Pfam" id="PF00034">
    <property type="entry name" value="Cytochrom_C"/>
    <property type="match status" value="1"/>
</dbReference>
<keyword evidence="3 4" id="KW-0408">Iron</keyword>
<keyword evidence="5" id="KW-0732">Signal</keyword>
<evidence type="ECO:0000256" key="3">
    <source>
        <dbReference type="ARBA" id="ARBA00023004"/>
    </source>
</evidence>
<protein>
    <recommendedName>
        <fullName evidence="6">Cytochrome c domain-containing protein</fullName>
    </recommendedName>
</protein>
<keyword evidence="8" id="KW-1185">Reference proteome</keyword>